<evidence type="ECO:0000313" key="2">
    <source>
        <dbReference type="Proteomes" id="UP001549691"/>
    </source>
</evidence>
<dbReference type="RefSeq" id="WP_354602800.1">
    <property type="nucleotide sequence ID" value="NZ_JBEWZI010000037.1"/>
</dbReference>
<evidence type="ECO:0000313" key="1">
    <source>
        <dbReference type="EMBL" id="MET7016342.1"/>
    </source>
</evidence>
<accession>A0ABV2TQY0</accession>
<gene>
    <name evidence="1" type="ORF">ABXR19_19320</name>
</gene>
<keyword evidence="2" id="KW-1185">Reference proteome</keyword>
<protein>
    <submittedName>
        <fullName evidence="1">Uncharacterized protein</fullName>
    </submittedName>
</protein>
<comment type="caution">
    <text evidence="1">The sequence shown here is derived from an EMBL/GenBank/DDBJ whole genome shotgun (WGS) entry which is preliminary data.</text>
</comment>
<dbReference type="Proteomes" id="UP001549691">
    <property type="component" value="Unassembled WGS sequence"/>
</dbReference>
<proteinExistence type="predicted"/>
<dbReference type="EMBL" id="JBEWZI010000037">
    <property type="protein sequence ID" value="MET7016342.1"/>
    <property type="molecule type" value="Genomic_DNA"/>
</dbReference>
<organism evidence="1 2">
    <name type="scientific">Uliginosibacterium flavum</name>
    <dbReference type="NCBI Taxonomy" id="1396831"/>
    <lineage>
        <taxon>Bacteria</taxon>
        <taxon>Pseudomonadati</taxon>
        <taxon>Pseudomonadota</taxon>
        <taxon>Betaproteobacteria</taxon>
        <taxon>Rhodocyclales</taxon>
        <taxon>Zoogloeaceae</taxon>
        <taxon>Uliginosibacterium</taxon>
    </lineage>
</organism>
<name>A0ABV2TQY0_9RHOO</name>
<sequence length="133" mass="14349">MARILPQRRGQTAAPEAGSASIGLAHFLAQTLSLVGRQSPQATRALNILWVTLGTPTRRCFLLPQHFLTESLHALTALTKILTFTGFTSLTPGPEAAPLPALIRLRSRSGADQTSQKEKDGFHSWFNRGGCGD</sequence>
<reference evidence="1 2" key="1">
    <citation type="submission" date="2024-07" db="EMBL/GenBank/DDBJ databases">
        <title>Uliginosibacterium flavum JJ3220;KACC:17644.</title>
        <authorList>
            <person name="Kim M.K."/>
        </authorList>
    </citation>
    <scope>NUCLEOTIDE SEQUENCE [LARGE SCALE GENOMIC DNA]</scope>
    <source>
        <strain evidence="1 2">KACC:17644</strain>
    </source>
</reference>